<dbReference type="GeneID" id="16548923"/>
<sequence>MWSSYSWRDEKDKIRVQSLRKLVEVLEFCKQERMRGKDNFDLKEFLDDFTWYYPVSADAVAEHFGMSRRTAQDYLLTIKAIAGLLLEGVKEEEGEQSEDWEEDELDA</sequence>
<proteinExistence type="predicted"/>
<dbReference type="RefSeq" id="WP_004069353.1">
    <property type="nucleotide sequence ID" value="NC_022084.1"/>
</dbReference>
<dbReference type="HOGENOM" id="CLU_2204243_0_0_2"/>
<dbReference type="STRING" id="523849.OCC_02947"/>
<dbReference type="AlphaFoldDB" id="H3ZQ11"/>
<accession>H3ZQ11</accession>
<reference evidence="1 2" key="1">
    <citation type="journal article" date="2012" name="J. Bacteriol.">
        <title>Genome sequence of the model hyperthermophilic archaeon Thermococcus litoralis NS-C.</title>
        <authorList>
            <person name="Gardner A.F."/>
            <person name="Kumar S."/>
            <person name="Perler F.B."/>
        </authorList>
    </citation>
    <scope>NUCLEOTIDE SEQUENCE [LARGE SCALE GENOMIC DNA]</scope>
    <source>
        <strain evidence="2">ATCC 51850 / DSM 5473 / JCM 8560 / NS-C</strain>
    </source>
</reference>
<organism evidence="1 2">
    <name type="scientific">Thermococcus litoralis (strain ATCC 51850 / DSM 5473 / JCM 8560 / NS-C)</name>
    <dbReference type="NCBI Taxonomy" id="523849"/>
    <lineage>
        <taxon>Archaea</taxon>
        <taxon>Methanobacteriati</taxon>
        <taxon>Methanobacteriota</taxon>
        <taxon>Thermococci</taxon>
        <taxon>Thermococcales</taxon>
        <taxon>Thermococcaceae</taxon>
        <taxon>Thermococcus</taxon>
    </lineage>
</organism>
<keyword evidence="2" id="KW-1185">Reference proteome</keyword>
<dbReference type="KEGG" id="tlt:OCC_02947"/>
<gene>
    <name evidence="1" type="ORF">OCC_02947</name>
</gene>
<name>H3ZQ11_THELN</name>
<evidence type="ECO:0000313" key="1">
    <source>
        <dbReference type="EMBL" id="EHR77974.1"/>
    </source>
</evidence>
<dbReference type="EMBL" id="CP006670">
    <property type="protein sequence ID" value="EHR77974.1"/>
    <property type="molecule type" value="Genomic_DNA"/>
</dbReference>
<protein>
    <submittedName>
        <fullName evidence="1">Uncharacterized protein</fullName>
    </submittedName>
</protein>
<dbReference type="Proteomes" id="UP000015502">
    <property type="component" value="Chromosome"/>
</dbReference>
<dbReference type="PaxDb" id="523849-OCC_02947"/>
<evidence type="ECO:0000313" key="2">
    <source>
        <dbReference type="Proteomes" id="UP000015502"/>
    </source>
</evidence>